<evidence type="ECO:0000313" key="1">
    <source>
        <dbReference type="EMBL" id="OAE30020.1"/>
    </source>
</evidence>
<comment type="caution">
    <text evidence="1">The sequence shown here is derived from an EMBL/GenBank/DDBJ whole genome shotgun (WGS) entry which is preliminary data.</text>
</comment>
<dbReference type="Gene3D" id="1.20.1250.20">
    <property type="entry name" value="MFS general substrate transporter like domains"/>
    <property type="match status" value="1"/>
</dbReference>
<gene>
    <name evidence="1" type="ORF">AXG93_3893s1300</name>
</gene>
<accession>A0A176WA81</accession>
<dbReference type="Proteomes" id="UP000077202">
    <property type="component" value="Unassembled WGS sequence"/>
</dbReference>
<evidence type="ECO:0000313" key="2">
    <source>
        <dbReference type="Proteomes" id="UP000077202"/>
    </source>
</evidence>
<proteinExistence type="predicted"/>
<dbReference type="PANTHER" id="PTHR11654">
    <property type="entry name" value="OLIGOPEPTIDE TRANSPORTER-RELATED"/>
    <property type="match status" value="1"/>
</dbReference>
<organism evidence="1 2">
    <name type="scientific">Marchantia polymorpha subsp. ruderalis</name>
    <dbReference type="NCBI Taxonomy" id="1480154"/>
    <lineage>
        <taxon>Eukaryota</taxon>
        <taxon>Viridiplantae</taxon>
        <taxon>Streptophyta</taxon>
        <taxon>Embryophyta</taxon>
        <taxon>Marchantiophyta</taxon>
        <taxon>Marchantiopsida</taxon>
        <taxon>Marchantiidae</taxon>
        <taxon>Marchantiales</taxon>
        <taxon>Marchantiaceae</taxon>
        <taxon>Marchantia</taxon>
    </lineage>
</organism>
<protein>
    <submittedName>
        <fullName evidence="1">Uncharacterized protein</fullName>
    </submittedName>
</protein>
<dbReference type="AlphaFoldDB" id="A0A176WA81"/>
<keyword evidence="2" id="KW-1185">Reference proteome</keyword>
<name>A0A176WA81_MARPO</name>
<dbReference type="EMBL" id="LVLJ01001372">
    <property type="protein sequence ID" value="OAE30020.1"/>
    <property type="molecule type" value="Genomic_DNA"/>
</dbReference>
<dbReference type="InterPro" id="IPR036259">
    <property type="entry name" value="MFS_trans_sf"/>
</dbReference>
<reference evidence="1" key="1">
    <citation type="submission" date="2016-03" db="EMBL/GenBank/DDBJ databases">
        <title>Mechanisms controlling the formation of the plant cell surface in tip-growing cells are functionally conserved among land plants.</title>
        <authorList>
            <person name="Honkanen S."/>
            <person name="Jones V.A."/>
            <person name="Morieri G."/>
            <person name="Champion C."/>
            <person name="Hetherington A.J."/>
            <person name="Kelly S."/>
            <person name="Saint-Marcoux D."/>
            <person name="Proust H."/>
            <person name="Prescott H."/>
            <person name="Dolan L."/>
        </authorList>
    </citation>
    <scope>NUCLEOTIDE SEQUENCE [LARGE SCALE GENOMIC DNA]</scope>
    <source>
        <tissue evidence="1">Whole gametophyte</tissue>
    </source>
</reference>
<sequence length="196" mass="20726">MLCSESLPPAAAIMDTQLHGGELIVMQSPANESARATTLVIHQAQNGGYRDLNSSNATPTTVAECPADVPAPIKVESSYGLKNTTDCSPSIAAKNTGPYDPEGGAKKRRRGGWVTTPFIFGAEAAERLAVTGSHTNLISYLVNEMHQKTLPSATILNTFSSTSGWAPLLGAFVADSYLGRYATILYASFIYLAVSL</sequence>